<dbReference type="InterPro" id="IPR011009">
    <property type="entry name" value="Kinase-like_dom_sf"/>
</dbReference>
<gene>
    <name evidence="8" type="ORF">Phou_021730</name>
</gene>
<evidence type="ECO:0000256" key="1">
    <source>
        <dbReference type="ARBA" id="ARBA00022679"/>
    </source>
</evidence>
<dbReference type="Gene3D" id="3.30.200.20">
    <property type="entry name" value="Phosphorylase Kinase, domain 1"/>
    <property type="match status" value="1"/>
</dbReference>
<evidence type="ECO:0000256" key="4">
    <source>
        <dbReference type="ARBA" id="ARBA00022840"/>
    </source>
</evidence>
<keyword evidence="1" id="KW-0808">Transferase</keyword>
<accession>A0A6V8JYY3</accession>
<evidence type="ECO:0000256" key="5">
    <source>
        <dbReference type="PROSITE-ProRule" id="PRU10141"/>
    </source>
</evidence>
<dbReference type="Proteomes" id="UP000482800">
    <property type="component" value="Unassembled WGS sequence"/>
</dbReference>
<dbReference type="EMBL" id="BLPF01000001">
    <property type="protein sequence ID" value="GFJ77993.1"/>
    <property type="molecule type" value="Genomic_DNA"/>
</dbReference>
<dbReference type="Pfam" id="PF00069">
    <property type="entry name" value="Pkinase"/>
    <property type="match status" value="1"/>
</dbReference>
<dbReference type="PROSITE" id="PS00108">
    <property type="entry name" value="PROTEIN_KINASE_ST"/>
    <property type="match status" value="1"/>
</dbReference>
<organism evidence="8 9">
    <name type="scientific">Phytohabitans houttuyneae</name>
    <dbReference type="NCBI Taxonomy" id="1076126"/>
    <lineage>
        <taxon>Bacteria</taxon>
        <taxon>Bacillati</taxon>
        <taxon>Actinomycetota</taxon>
        <taxon>Actinomycetes</taxon>
        <taxon>Micromonosporales</taxon>
        <taxon>Micromonosporaceae</taxon>
    </lineage>
</organism>
<dbReference type="PROSITE" id="PS50011">
    <property type="entry name" value="PROTEIN_KINASE_DOM"/>
    <property type="match status" value="1"/>
</dbReference>
<dbReference type="PANTHER" id="PTHR43289">
    <property type="entry name" value="MITOGEN-ACTIVATED PROTEIN KINASE KINASE KINASE 20-RELATED"/>
    <property type="match status" value="1"/>
</dbReference>
<reference evidence="8 9" key="2">
    <citation type="submission" date="2020-03" db="EMBL/GenBank/DDBJ databases">
        <authorList>
            <person name="Ichikawa N."/>
            <person name="Kimura A."/>
            <person name="Kitahashi Y."/>
            <person name="Uohara A."/>
        </authorList>
    </citation>
    <scope>NUCLEOTIDE SEQUENCE [LARGE SCALE GENOMIC DNA]</scope>
    <source>
        <strain evidence="8 9">NBRC 108639</strain>
    </source>
</reference>
<dbReference type="Gene3D" id="1.10.510.10">
    <property type="entry name" value="Transferase(Phosphotransferase) domain 1"/>
    <property type="match status" value="1"/>
</dbReference>
<dbReference type="SMART" id="SM00220">
    <property type="entry name" value="S_TKc"/>
    <property type="match status" value="1"/>
</dbReference>
<dbReference type="Gene3D" id="2.60.120.560">
    <property type="entry name" value="Exo-inulinase, domain 1"/>
    <property type="match status" value="1"/>
</dbReference>
<keyword evidence="3" id="KW-0418">Kinase</keyword>
<dbReference type="PROSITE" id="PS00107">
    <property type="entry name" value="PROTEIN_KINASE_ATP"/>
    <property type="match status" value="1"/>
</dbReference>
<feature type="domain" description="Protein kinase" evidence="7">
    <location>
        <begin position="12"/>
        <end position="275"/>
    </location>
</feature>
<dbReference type="GO" id="GO:0005524">
    <property type="term" value="F:ATP binding"/>
    <property type="evidence" value="ECO:0007669"/>
    <property type="project" value="UniProtKB-UniRule"/>
</dbReference>
<comment type="caution">
    <text evidence="8">The sequence shown here is derived from an EMBL/GenBank/DDBJ whole genome shotgun (WGS) entry which is preliminary data.</text>
</comment>
<reference evidence="8 9" key="1">
    <citation type="submission" date="2020-03" db="EMBL/GenBank/DDBJ databases">
        <title>Whole genome shotgun sequence of Phytohabitans houttuyneae NBRC 108639.</title>
        <authorList>
            <person name="Komaki H."/>
            <person name="Tamura T."/>
        </authorList>
    </citation>
    <scope>NUCLEOTIDE SEQUENCE [LARGE SCALE GENOMIC DNA]</scope>
    <source>
        <strain evidence="8 9">NBRC 108639</strain>
    </source>
</reference>
<dbReference type="AlphaFoldDB" id="A0A6V8JYY3"/>
<keyword evidence="9" id="KW-1185">Reference proteome</keyword>
<evidence type="ECO:0000313" key="9">
    <source>
        <dbReference type="Proteomes" id="UP000482800"/>
    </source>
</evidence>
<sequence length="606" mass="64015">MRKGDPRKLGRYELVGRLGEGGMGVVFLARAADGRQVAIKMIRADLEVDEEFRRRFRSEVNRARQVPPFCTAEVLDADPDHERPYLVVEYVDGPSLSAVVAERGPLSPANLHALAIGMATALTAIHGAGVIHRDLKPSNVLLPPGSPKVIDFGIARTVEPTSQHTATNQWLGTVAYMAPERFGDNASAVITPAADVFAWGAVLAYAGTGRTPFAAESPPVVAARILTQPPDLTGLVPPLRDLVERTLAKDPAARPTARELLDLLLAAGPDRQPAVAAALARQPGLLLAAEEAQAATEQRPEHAMTAAAVPPELETVAAGETEVAPVAAPATRPAAWSASTREATPPPPPAPAARGGSRWGRIANVAMALAVLVTSLTVAGIASGVLPFGDGGTPSGSATTATSAAPAPTTTAPATPSPSPPASEVVMQDPLDKPKLWLLREDQGELTTCTFEDALVITRDKQGPYRCPGPMDPFTDFSMTVDVRLRDEGACAAMWFRFVGKAGYLVRICPEAFHVSTHGVEDGKKVLPLRTMPFTTPIPLDTATRVGISMQGTTITLERDGQQVGTVQDSTFTVGRVVLGIYPETQDHEPPFTVAFSNVEVRTFTG</sequence>
<dbReference type="GO" id="GO:0004674">
    <property type="term" value="F:protein serine/threonine kinase activity"/>
    <property type="evidence" value="ECO:0007669"/>
    <property type="project" value="TreeGrafter"/>
</dbReference>
<feature type="binding site" evidence="5">
    <location>
        <position position="40"/>
    </location>
    <ligand>
        <name>ATP</name>
        <dbReference type="ChEBI" id="CHEBI:30616"/>
    </ligand>
</feature>
<feature type="compositionally biased region" description="Low complexity" evidence="6">
    <location>
        <begin position="395"/>
        <end position="414"/>
    </location>
</feature>
<dbReference type="InterPro" id="IPR000719">
    <property type="entry name" value="Prot_kinase_dom"/>
</dbReference>
<dbReference type="PANTHER" id="PTHR43289:SF34">
    <property type="entry name" value="SERINE_THREONINE-PROTEIN KINASE YBDM-RELATED"/>
    <property type="match status" value="1"/>
</dbReference>
<keyword evidence="4 5" id="KW-0067">ATP-binding</keyword>
<evidence type="ECO:0000256" key="6">
    <source>
        <dbReference type="SAM" id="MobiDB-lite"/>
    </source>
</evidence>
<proteinExistence type="predicted"/>
<feature type="compositionally biased region" description="Low complexity" evidence="6">
    <location>
        <begin position="325"/>
        <end position="335"/>
    </location>
</feature>
<evidence type="ECO:0000256" key="2">
    <source>
        <dbReference type="ARBA" id="ARBA00022741"/>
    </source>
</evidence>
<dbReference type="InterPro" id="IPR017441">
    <property type="entry name" value="Protein_kinase_ATP_BS"/>
</dbReference>
<evidence type="ECO:0000256" key="3">
    <source>
        <dbReference type="ARBA" id="ARBA00022777"/>
    </source>
</evidence>
<evidence type="ECO:0000313" key="8">
    <source>
        <dbReference type="EMBL" id="GFJ77993.1"/>
    </source>
</evidence>
<protein>
    <recommendedName>
        <fullName evidence="7">Protein kinase domain-containing protein</fullName>
    </recommendedName>
</protein>
<feature type="region of interest" description="Disordered" evidence="6">
    <location>
        <begin position="325"/>
        <end position="356"/>
    </location>
</feature>
<name>A0A6V8JYY3_9ACTN</name>
<dbReference type="CDD" id="cd14014">
    <property type="entry name" value="STKc_PknB_like"/>
    <property type="match status" value="1"/>
</dbReference>
<feature type="region of interest" description="Disordered" evidence="6">
    <location>
        <begin position="394"/>
        <end position="427"/>
    </location>
</feature>
<keyword evidence="2 5" id="KW-0547">Nucleotide-binding</keyword>
<dbReference type="InterPro" id="IPR008271">
    <property type="entry name" value="Ser/Thr_kinase_AS"/>
</dbReference>
<evidence type="ECO:0000259" key="7">
    <source>
        <dbReference type="PROSITE" id="PS50011"/>
    </source>
</evidence>
<dbReference type="SUPFAM" id="SSF56112">
    <property type="entry name" value="Protein kinase-like (PK-like)"/>
    <property type="match status" value="1"/>
</dbReference>